<dbReference type="GO" id="GO:0000976">
    <property type="term" value="F:transcription cis-regulatory region binding"/>
    <property type="evidence" value="ECO:0007669"/>
    <property type="project" value="TreeGrafter"/>
</dbReference>
<dbReference type="Proteomes" id="UP000238348">
    <property type="component" value="Chromosome"/>
</dbReference>
<sequence>MERPRGSSDSAPGARATSIDVHARAARRGAPLHPVGTINAIRLAPFVRYALRTGWSEDALVDLCTRHGVSRAAVDSITARVPQDGAFALVEEICAASDDDNLGLHLALEASPSTGILGVLGMSLTNVREALEICTDYLHRFNPKRSTTTFYVDENGLLHIRVGPEPPEPAWLRHFAETILTAGLLTLRRFTGAQIKARWVSFRHAAPVDVTEHTALFGTTDLRFRAPTTELVLPAYALDLPHCNADPALAAYMRGHVDALLEATGGVDLAGAVRRCLRDALEQGERPSIGHVARSFKTTNRTLQRRLAEAGVQFTTLLDEVRCEWAIALLQRADGCPKEVAERVGFSDVRSLRRALKRRTGRTPSELLRHDPEDTGS</sequence>
<keyword evidence="3" id="KW-0804">Transcription</keyword>
<evidence type="ECO:0000256" key="2">
    <source>
        <dbReference type="ARBA" id="ARBA00023125"/>
    </source>
</evidence>
<dbReference type="InterPro" id="IPR018060">
    <property type="entry name" value="HTH_AraC"/>
</dbReference>
<evidence type="ECO:0000256" key="3">
    <source>
        <dbReference type="ARBA" id="ARBA00023163"/>
    </source>
</evidence>
<dbReference type="InterPro" id="IPR009057">
    <property type="entry name" value="Homeodomain-like_sf"/>
</dbReference>
<dbReference type="PROSITE" id="PS01124">
    <property type="entry name" value="HTH_ARAC_FAMILY_2"/>
    <property type="match status" value="1"/>
</dbReference>
<feature type="domain" description="HTH araC/xylS-type" evidence="5">
    <location>
        <begin position="271"/>
        <end position="370"/>
    </location>
</feature>
<evidence type="ECO:0000256" key="4">
    <source>
        <dbReference type="SAM" id="MobiDB-lite"/>
    </source>
</evidence>
<dbReference type="InterPro" id="IPR032687">
    <property type="entry name" value="AraC-type_N"/>
</dbReference>
<dbReference type="SMART" id="SM00342">
    <property type="entry name" value="HTH_ARAC"/>
    <property type="match status" value="1"/>
</dbReference>
<name>A0A2L0EMB9_SORCE</name>
<dbReference type="GO" id="GO:0003700">
    <property type="term" value="F:DNA-binding transcription factor activity"/>
    <property type="evidence" value="ECO:0007669"/>
    <property type="project" value="InterPro"/>
</dbReference>
<gene>
    <name evidence="6" type="ORF">SOCE26_018420</name>
</gene>
<dbReference type="PANTHER" id="PTHR47894:SF1">
    <property type="entry name" value="HTH-TYPE TRANSCRIPTIONAL REGULATOR VQSM"/>
    <property type="match status" value="1"/>
</dbReference>
<feature type="compositionally biased region" description="Basic and acidic residues" evidence="4">
    <location>
        <begin position="367"/>
        <end position="377"/>
    </location>
</feature>
<dbReference type="Pfam" id="PF12833">
    <property type="entry name" value="HTH_18"/>
    <property type="match status" value="1"/>
</dbReference>
<keyword evidence="2" id="KW-0238">DNA-binding</keyword>
<keyword evidence="1" id="KW-0805">Transcription regulation</keyword>
<dbReference type="GO" id="GO:0005829">
    <property type="term" value="C:cytosol"/>
    <property type="evidence" value="ECO:0007669"/>
    <property type="project" value="TreeGrafter"/>
</dbReference>
<protein>
    <recommendedName>
        <fullName evidence="5">HTH araC/xylS-type domain-containing protein</fullName>
    </recommendedName>
</protein>
<dbReference type="Pfam" id="PF12625">
    <property type="entry name" value="Arabinose_bd"/>
    <property type="match status" value="1"/>
</dbReference>
<dbReference type="Gene3D" id="1.10.10.60">
    <property type="entry name" value="Homeodomain-like"/>
    <property type="match status" value="1"/>
</dbReference>
<evidence type="ECO:0000259" key="5">
    <source>
        <dbReference type="PROSITE" id="PS01124"/>
    </source>
</evidence>
<dbReference type="SUPFAM" id="SSF46689">
    <property type="entry name" value="Homeodomain-like"/>
    <property type="match status" value="1"/>
</dbReference>
<evidence type="ECO:0000256" key="1">
    <source>
        <dbReference type="ARBA" id="ARBA00023015"/>
    </source>
</evidence>
<dbReference type="PANTHER" id="PTHR47894">
    <property type="entry name" value="HTH-TYPE TRANSCRIPTIONAL REGULATOR GADX"/>
    <property type="match status" value="1"/>
</dbReference>
<dbReference type="AlphaFoldDB" id="A0A2L0EMB9"/>
<dbReference type="EMBL" id="CP012673">
    <property type="protein sequence ID" value="AUX40441.1"/>
    <property type="molecule type" value="Genomic_DNA"/>
</dbReference>
<evidence type="ECO:0000313" key="7">
    <source>
        <dbReference type="Proteomes" id="UP000238348"/>
    </source>
</evidence>
<reference evidence="6 7" key="1">
    <citation type="submission" date="2015-09" db="EMBL/GenBank/DDBJ databases">
        <title>Sorangium comparison.</title>
        <authorList>
            <person name="Zaburannyi N."/>
            <person name="Bunk B."/>
            <person name="Overmann J."/>
            <person name="Mueller R."/>
        </authorList>
    </citation>
    <scope>NUCLEOTIDE SEQUENCE [LARGE SCALE GENOMIC DNA]</scope>
    <source>
        <strain evidence="6 7">So ce26</strain>
    </source>
</reference>
<organism evidence="6 7">
    <name type="scientific">Sorangium cellulosum</name>
    <name type="common">Polyangium cellulosum</name>
    <dbReference type="NCBI Taxonomy" id="56"/>
    <lineage>
        <taxon>Bacteria</taxon>
        <taxon>Pseudomonadati</taxon>
        <taxon>Myxococcota</taxon>
        <taxon>Polyangia</taxon>
        <taxon>Polyangiales</taxon>
        <taxon>Polyangiaceae</taxon>
        <taxon>Sorangium</taxon>
    </lineage>
</organism>
<accession>A0A2L0EMB9</accession>
<proteinExistence type="predicted"/>
<feature type="region of interest" description="Disordered" evidence="4">
    <location>
        <begin position="358"/>
        <end position="377"/>
    </location>
</feature>
<evidence type="ECO:0000313" key="6">
    <source>
        <dbReference type="EMBL" id="AUX40441.1"/>
    </source>
</evidence>